<dbReference type="OrthoDB" id="1633836at2759"/>
<evidence type="ECO:0000313" key="2">
    <source>
        <dbReference type="Proteomes" id="UP000257109"/>
    </source>
</evidence>
<dbReference type="AlphaFoldDB" id="A0A371I4M7"/>
<dbReference type="PANTHER" id="PTHR46148:SF60">
    <property type="entry name" value="CHROMO DOMAIN-CONTAINING PROTEIN"/>
    <property type="match status" value="1"/>
</dbReference>
<dbReference type="PANTHER" id="PTHR46148">
    <property type="entry name" value="CHROMO DOMAIN-CONTAINING PROTEIN"/>
    <property type="match status" value="1"/>
</dbReference>
<feature type="non-terminal residue" evidence="1">
    <location>
        <position position="1"/>
    </location>
</feature>
<dbReference type="EMBL" id="QJKJ01000939">
    <property type="protein sequence ID" value="RDY09979.1"/>
    <property type="molecule type" value="Genomic_DNA"/>
</dbReference>
<comment type="caution">
    <text evidence="1">The sequence shown here is derived from an EMBL/GenBank/DDBJ whole genome shotgun (WGS) entry which is preliminary data.</text>
</comment>
<sequence length="148" mass="17003">MSFIKYTQDLSHVLEPNKVQIREDLTYEARPMRIKDQRMKQLKGKEINLVKVVWSDTIGDAMLELVKMESQKSQPRPKPSRPIKVVPAERCRLQPKLTISNMIKPTPIMHGRLCMKASNADSRGPPTWTNSKHKKGTCPVWQANTRLA</sequence>
<keyword evidence="2" id="KW-1185">Reference proteome</keyword>
<organism evidence="1 2">
    <name type="scientific">Mucuna pruriens</name>
    <name type="common">Velvet bean</name>
    <name type="synonym">Dolichos pruriens</name>
    <dbReference type="NCBI Taxonomy" id="157652"/>
    <lineage>
        <taxon>Eukaryota</taxon>
        <taxon>Viridiplantae</taxon>
        <taxon>Streptophyta</taxon>
        <taxon>Embryophyta</taxon>
        <taxon>Tracheophyta</taxon>
        <taxon>Spermatophyta</taxon>
        <taxon>Magnoliopsida</taxon>
        <taxon>eudicotyledons</taxon>
        <taxon>Gunneridae</taxon>
        <taxon>Pentapetalae</taxon>
        <taxon>rosids</taxon>
        <taxon>fabids</taxon>
        <taxon>Fabales</taxon>
        <taxon>Fabaceae</taxon>
        <taxon>Papilionoideae</taxon>
        <taxon>50 kb inversion clade</taxon>
        <taxon>NPAAA clade</taxon>
        <taxon>indigoferoid/millettioid clade</taxon>
        <taxon>Phaseoleae</taxon>
        <taxon>Mucuna</taxon>
    </lineage>
</organism>
<reference evidence="1" key="1">
    <citation type="submission" date="2018-05" db="EMBL/GenBank/DDBJ databases">
        <title>Draft genome of Mucuna pruriens seed.</title>
        <authorList>
            <person name="Nnadi N.E."/>
            <person name="Vos R."/>
            <person name="Hasami M.H."/>
            <person name="Devisetty U.K."/>
            <person name="Aguiy J.C."/>
        </authorList>
    </citation>
    <scope>NUCLEOTIDE SEQUENCE [LARGE SCALE GENOMIC DNA]</scope>
    <source>
        <strain evidence="1">JCA_2017</strain>
    </source>
</reference>
<gene>
    <name evidence="1" type="ORF">CR513_05566</name>
</gene>
<accession>A0A371I4M7</accession>
<proteinExistence type="predicted"/>
<name>A0A371I4M7_MUCPR</name>
<evidence type="ECO:0000313" key="1">
    <source>
        <dbReference type="EMBL" id="RDY09979.1"/>
    </source>
</evidence>
<protein>
    <submittedName>
        <fullName evidence="1">Uncharacterized protein</fullName>
    </submittedName>
</protein>
<dbReference type="Proteomes" id="UP000257109">
    <property type="component" value="Unassembled WGS sequence"/>
</dbReference>